<accession>A0A9N9ECQ6</accession>
<sequence>MVKNVGLVIDRGLNICVISLLISWEQRISSLHKYPMASINLLRKDQTVCVALDYYRYCVTRSLLQSRPPDRKIVIIRYIEHYRRWEPLGTLVGRCPYYSND</sequence>
<name>A0A9N9ECQ6_9GLOM</name>
<evidence type="ECO:0000313" key="1">
    <source>
        <dbReference type="EMBL" id="CAG8673238.1"/>
    </source>
</evidence>
<dbReference type="EMBL" id="CAJVPV010012873">
    <property type="protein sequence ID" value="CAG8673238.1"/>
    <property type="molecule type" value="Genomic_DNA"/>
</dbReference>
<dbReference type="Proteomes" id="UP000789342">
    <property type="component" value="Unassembled WGS sequence"/>
</dbReference>
<keyword evidence="2" id="KW-1185">Reference proteome</keyword>
<evidence type="ECO:0000313" key="2">
    <source>
        <dbReference type="Proteomes" id="UP000789342"/>
    </source>
</evidence>
<proteinExistence type="predicted"/>
<dbReference type="AlphaFoldDB" id="A0A9N9ECQ6"/>
<protein>
    <submittedName>
        <fullName evidence="1">10386_t:CDS:1</fullName>
    </submittedName>
</protein>
<reference evidence="1" key="1">
    <citation type="submission" date="2021-06" db="EMBL/GenBank/DDBJ databases">
        <authorList>
            <person name="Kallberg Y."/>
            <person name="Tangrot J."/>
            <person name="Rosling A."/>
        </authorList>
    </citation>
    <scope>NUCLEOTIDE SEQUENCE</scope>
    <source>
        <strain evidence="1">CL551</strain>
    </source>
</reference>
<comment type="caution">
    <text evidence="1">The sequence shown here is derived from an EMBL/GenBank/DDBJ whole genome shotgun (WGS) entry which is preliminary data.</text>
</comment>
<organism evidence="1 2">
    <name type="scientific">Acaulospora morrowiae</name>
    <dbReference type="NCBI Taxonomy" id="94023"/>
    <lineage>
        <taxon>Eukaryota</taxon>
        <taxon>Fungi</taxon>
        <taxon>Fungi incertae sedis</taxon>
        <taxon>Mucoromycota</taxon>
        <taxon>Glomeromycotina</taxon>
        <taxon>Glomeromycetes</taxon>
        <taxon>Diversisporales</taxon>
        <taxon>Acaulosporaceae</taxon>
        <taxon>Acaulospora</taxon>
    </lineage>
</organism>
<gene>
    <name evidence="1" type="ORF">AMORRO_LOCUS10914</name>
</gene>